<comment type="caution">
    <text evidence="2">The sequence shown here is derived from an EMBL/GenBank/DDBJ whole genome shotgun (WGS) entry which is preliminary data.</text>
</comment>
<feature type="region of interest" description="Disordered" evidence="1">
    <location>
        <begin position="87"/>
        <end position="163"/>
    </location>
</feature>
<proteinExistence type="predicted"/>
<dbReference type="EMBL" id="JBBUKT010000008">
    <property type="protein sequence ID" value="MEK7952804.1"/>
    <property type="molecule type" value="Genomic_DNA"/>
</dbReference>
<dbReference type="RefSeq" id="WP_341406561.1">
    <property type="nucleotide sequence ID" value="NZ_JBBUKT010000008.1"/>
</dbReference>
<organism evidence="2 3">
    <name type="scientific">Luteolibacter soli</name>
    <dbReference type="NCBI Taxonomy" id="3135280"/>
    <lineage>
        <taxon>Bacteria</taxon>
        <taxon>Pseudomonadati</taxon>
        <taxon>Verrucomicrobiota</taxon>
        <taxon>Verrucomicrobiia</taxon>
        <taxon>Verrucomicrobiales</taxon>
        <taxon>Verrucomicrobiaceae</taxon>
        <taxon>Luteolibacter</taxon>
    </lineage>
</organism>
<evidence type="ECO:0000313" key="2">
    <source>
        <dbReference type="EMBL" id="MEK7952804.1"/>
    </source>
</evidence>
<feature type="compositionally biased region" description="Basic residues" evidence="1">
    <location>
        <begin position="118"/>
        <end position="128"/>
    </location>
</feature>
<feature type="compositionally biased region" description="Polar residues" evidence="1">
    <location>
        <begin position="139"/>
        <end position="153"/>
    </location>
</feature>
<evidence type="ECO:0000313" key="3">
    <source>
        <dbReference type="Proteomes" id="UP001371305"/>
    </source>
</evidence>
<gene>
    <name evidence="2" type="ORF">WKV53_19985</name>
</gene>
<evidence type="ECO:0000256" key="1">
    <source>
        <dbReference type="SAM" id="MobiDB-lite"/>
    </source>
</evidence>
<dbReference type="InterPro" id="IPR010781">
    <property type="entry name" value="DUF1376"/>
</dbReference>
<dbReference type="Proteomes" id="UP001371305">
    <property type="component" value="Unassembled WGS sequence"/>
</dbReference>
<feature type="compositionally biased region" description="Basic and acidic residues" evidence="1">
    <location>
        <begin position="102"/>
        <end position="112"/>
    </location>
</feature>
<name>A0ABU9B0R2_9BACT</name>
<protein>
    <submittedName>
        <fullName evidence="2">DUF1376 domain-containing protein</fullName>
    </submittedName>
</protein>
<reference evidence="2 3" key="1">
    <citation type="submission" date="2024-04" db="EMBL/GenBank/DDBJ databases">
        <title>Luteolibacter sp. isolated from soil.</title>
        <authorList>
            <person name="An J."/>
        </authorList>
    </citation>
    <scope>NUCLEOTIDE SEQUENCE [LARGE SCALE GENOMIC DNA]</scope>
    <source>
        <strain evidence="2 3">Y139</strain>
    </source>
</reference>
<accession>A0ABU9B0R2</accession>
<sequence length="276" mass="30682">MNTQAPAFQFYPQDFLVGTAIFTAEQAGAYIRFLCYQWEHGALPDDIETLARLGGCHGNAVASVRAKFDVGADGLLRNARLEQIRNEQKAFRDRQSQNAKNGWEKRNKKTDTDATASKRQRGGKKAAHAKPDATAMPNACQNDALHSSNNTPIVPTGDGADSGNLPWDEDAECCARIWEAYDIFPRGRERSSKPRVRKAWDAIPKSERPEHDELVDSLGLWRKSEKWTKAGGQYVCTAHVWVKDRKWGITPVPAPTATGGEDSLLGRTLKTSEFRV</sequence>
<keyword evidence="3" id="KW-1185">Reference proteome</keyword>
<dbReference type="Pfam" id="PF07120">
    <property type="entry name" value="DUF1376"/>
    <property type="match status" value="1"/>
</dbReference>